<evidence type="ECO:0000256" key="2">
    <source>
        <dbReference type="ARBA" id="ARBA00021572"/>
    </source>
</evidence>
<dbReference type="InterPro" id="IPR000335">
    <property type="entry name" value="Bleomycin-R"/>
</dbReference>
<dbReference type="InterPro" id="IPR004360">
    <property type="entry name" value="Glyas_Fos-R_dOase_dom"/>
</dbReference>
<dbReference type="KEGG" id="psin:CAK95_09730"/>
<keyword evidence="5" id="KW-1185">Reference proteome</keyword>
<dbReference type="EMBL" id="CP021112">
    <property type="protein sequence ID" value="ARP99332.1"/>
    <property type="molecule type" value="Genomic_DNA"/>
</dbReference>
<evidence type="ECO:0000256" key="3">
    <source>
        <dbReference type="ARBA" id="ARBA00023251"/>
    </source>
</evidence>
<gene>
    <name evidence="4" type="ORF">CAK95_09730</name>
</gene>
<dbReference type="Proteomes" id="UP000194137">
    <property type="component" value="Chromosome"/>
</dbReference>
<dbReference type="PROSITE" id="PS51819">
    <property type="entry name" value="VOC"/>
    <property type="match status" value="1"/>
</dbReference>
<dbReference type="SUPFAM" id="SSF54593">
    <property type="entry name" value="Glyoxalase/Bleomycin resistance protein/Dihydroxybiphenyl dioxygenase"/>
    <property type="match status" value="1"/>
</dbReference>
<dbReference type="InterPro" id="IPR029068">
    <property type="entry name" value="Glyas_Bleomycin-R_OHBP_Dase"/>
</dbReference>
<dbReference type="GO" id="GO:0046677">
    <property type="term" value="P:response to antibiotic"/>
    <property type="evidence" value="ECO:0007669"/>
    <property type="project" value="UniProtKB-KW"/>
</dbReference>
<dbReference type="RefSeq" id="WP_086087741.1">
    <property type="nucleotide sequence ID" value="NZ_CP021112.1"/>
</dbReference>
<name>A0A1W6ZPT8_9HYPH</name>
<keyword evidence="3" id="KW-0046">Antibiotic resistance</keyword>
<comment type="similarity">
    <text evidence="1">Belongs to the bleomycin resistance protein family.</text>
</comment>
<evidence type="ECO:0000313" key="5">
    <source>
        <dbReference type="Proteomes" id="UP000194137"/>
    </source>
</evidence>
<reference evidence="4 5" key="1">
    <citation type="submission" date="2017-05" db="EMBL/GenBank/DDBJ databases">
        <title>Full genome sequence of Pseudorhodoplanes sinuspersici.</title>
        <authorList>
            <person name="Dastgheib S.M.M."/>
            <person name="Shavandi M."/>
            <person name="Tirandaz H."/>
        </authorList>
    </citation>
    <scope>NUCLEOTIDE SEQUENCE [LARGE SCALE GENOMIC DNA]</scope>
    <source>
        <strain evidence="4 5">RIPI110</strain>
    </source>
</reference>
<proteinExistence type="inferred from homology"/>
<dbReference type="InterPro" id="IPR037523">
    <property type="entry name" value="VOC_core"/>
</dbReference>
<sequence>MMRLRSLTPMLQAGDLQRTIAWYESVLGFRCVRREKHWCRLERDGVTLMFMRNEHVGTPHATGTQYIYVDDLNALWNAIKDRVTPEWGPEKMPYGMMEFAIKDPDGYLLSFGEELEKAEDK</sequence>
<dbReference type="CDD" id="cd08349">
    <property type="entry name" value="BLMA_like"/>
    <property type="match status" value="1"/>
</dbReference>
<organism evidence="4 5">
    <name type="scientific">Pseudorhodoplanes sinuspersici</name>
    <dbReference type="NCBI Taxonomy" id="1235591"/>
    <lineage>
        <taxon>Bacteria</taxon>
        <taxon>Pseudomonadati</taxon>
        <taxon>Pseudomonadota</taxon>
        <taxon>Alphaproteobacteria</taxon>
        <taxon>Hyphomicrobiales</taxon>
        <taxon>Pseudorhodoplanes</taxon>
    </lineage>
</organism>
<evidence type="ECO:0000256" key="1">
    <source>
        <dbReference type="ARBA" id="ARBA00011051"/>
    </source>
</evidence>
<evidence type="ECO:0000313" key="4">
    <source>
        <dbReference type="EMBL" id="ARP99332.1"/>
    </source>
</evidence>
<dbReference type="Gene3D" id="3.10.180.10">
    <property type="entry name" value="2,3-Dihydroxybiphenyl 1,2-Dioxygenase, domain 1"/>
    <property type="match status" value="1"/>
</dbReference>
<dbReference type="STRING" id="1235591.CAK95_09730"/>
<dbReference type="Pfam" id="PF00903">
    <property type="entry name" value="Glyoxalase"/>
    <property type="match status" value="1"/>
</dbReference>
<accession>A0A1W6ZPT8</accession>
<protein>
    <recommendedName>
        <fullName evidence="2">Bleomycin resistance protein</fullName>
    </recommendedName>
</protein>
<dbReference type="AlphaFoldDB" id="A0A1W6ZPT8"/>
<dbReference type="OrthoDB" id="284897at2"/>